<dbReference type="PROSITE" id="PS00639">
    <property type="entry name" value="THIOL_PROTEASE_HIS"/>
    <property type="match status" value="1"/>
</dbReference>
<dbReference type="PROSITE" id="PS51257">
    <property type="entry name" value="PROKAR_LIPOPROTEIN"/>
    <property type="match status" value="1"/>
</dbReference>
<dbReference type="PANTHER" id="PTHR12411">
    <property type="entry name" value="CYSTEINE PROTEASE FAMILY C1-RELATED"/>
    <property type="match status" value="1"/>
</dbReference>
<dbReference type="SMART" id="SM00645">
    <property type="entry name" value="Pept_C1"/>
    <property type="match status" value="1"/>
</dbReference>
<dbReference type="InterPro" id="IPR013201">
    <property type="entry name" value="Prot_inhib_I29"/>
</dbReference>
<evidence type="ECO:0000256" key="7">
    <source>
        <dbReference type="SAM" id="SignalP"/>
    </source>
</evidence>
<feature type="chain" id="PRO_5034531133" evidence="7">
    <location>
        <begin position="20"/>
        <end position="333"/>
    </location>
</feature>
<feature type="signal peptide" evidence="7">
    <location>
        <begin position="1"/>
        <end position="19"/>
    </location>
</feature>
<dbReference type="CDD" id="cd02248">
    <property type="entry name" value="Peptidase_C1A"/>
    <property type="match status" value="1"/>
</dbReference>
<name>A0A8B8BTI3_CRAVI</name>
<evidence type="ECO:0000256" key="3">
    <source>
        <dbReference type="ARBA" id="ARBA00022801"/>
    </source>
</evidence>
<sequence length="333" mass="36831">MKLFISGAFLLVITTSCSAFVPELDVEWALYKQEYRKQYSTATEETERREVWEANLDYINQHNEEFSRGEHSYNLGLNEFADLSHEEFLKLYVGGIKSRDTSSPALDTVVAEDTSGLPSQIDWREKGWVGPVGNQYQCGSCWAFTATGALEGQVKNKTGKLIVLSVQQLMDCSDKWGNHGCEGGLMDASFKYIRDVGGIESNATYPYTYKQEEGCKFNKSAVVATVKGYKDLPKSEKALMVAVATVGPISAALDASHASFQLYKSGVYDEPQCGSTQVDHSLVIVGYGILDGKKYWIAKNSWGTSWGDKGYILLSKDKNNQCGIANTLSYPIV</sequence>
<protein>
    <submittedName>
        <fullName evidence="11">Cathepsin L1-like isoform X1</fullName>
    </submittedName>
</protein>
<keyword evidence="5" id="KW-0865">Zymogen</keyword>
<keyword evidence="2" id="KW-0645">Protease</keyword>
<dbReference type="PROSITE" id="PS00139">
    <property type="entry name" value="THIOL_PROTEASE_CYS"/>
    <property type="match status" value="1"/>
</dbReference>
<keyword evidence="3" id="KW-0378">Hydrolase</keyword>
<accession>A0A8B8BTI3</accession>
<dbReference type="InterPro" id="IPR013128">
    <property type="entry name" value="Peptidase_C1A"/>
</dbReference>
<feature type="domain" description="Cathepsin propeptide inhibitor" evidence="9">
    <location>
        <begin position="28"/>
        <end position="88"/>
    </location>
</feature>
<evidence type="ECO:0000256" key="5">
    <source>
        <dbReference type="ARBA" id="ARBA00023145"/>
    </source>
</evidence>
<gene>
    <name evidence="11" type="primary">LOC111113025</name>
</gene>
<dbReference type="InterPro" id="IPR025661">
    <property type="entry name" value="Pept_asp_AS"/>
</dbReference>
<dbReference type="Gene3D" id="3.90.70.10">
    <property type="entry name" value="Cysteine proteinases"/>
    <property type="match status" value="1"/>
</dbReference>
<dbReference type="Pfam" id="PF08246">
    <property type="entry name" value="Inhibitor_I29"/>
    <property type="match status" value="1"/>
</dbReference>
<proteinExistence type="inferred from homology"/>
<dbReference type="RefSeq" id="XP_022306662.1">
    <property type="nucleotide sequence ID" value="XM_022450954.1"/>
</dbReference>
<dbReference type="InterPro" id="IPR000668">
    <property type="entry name" value="Peptidase_C1A_C"/>
</dbReference>
<dbReference type="InterPro" id="IPR025660">
    <property type="entry name" value="Pept_his_AS"/>
</dbReference>
<feature type="domain" description="Peptidase C1A papain C-terminal" evidence="8">
    <location>
        <begin position="117"/>
        <end position="332"/>
    </location>
</feature>
<evidence type="ECO:0000313" key="11">
    <source>
        <dbReference type="RefSeq" id="XP_022306662.1"/>
    </source>
</evidence>
<dbReference type="OrthoDB" id="190265at2759"/>
<dbReference type="Proteomes" id="UP000694844">
    <property type="component" value="Chromosome 9"/>
</dbReference>
<keyword evidence="6" id="KW-1015">Disulfide bond</keyword>
<dbReference type="GO" id="GO:0008234">
    <property type="term" value="F:cysteine-type peptidase activity"/>
    <property type="evidence" value="ECO:0007669"/>
    <property type="project" value="UniProtKB-KW"/>
</dbReference>
<keyword evidence="7" id="KW-0732">Signal</keyword>
<organism evidence="10 11">
    <name type="scientific">Crassostrea virginica</name>
    <name type="common">Eastern oyster</name>
    <dbReference type="NCBI Taxonomy" id="6565"/>
    <lineage>
        <taxon>Eukaryota</taxon>
        <taxon>Metazoa</taxon>
        <taxon>Spiralia</taxon>
        <taxon>Lophotrochozoa</taxon>
        <taxon>Mollusca</taxon>
        <taxon>Bivalvia</taxon>
        <taxon>Autobranchia</taxon>
        <taxon>Pteriomorphia</taxon>
        <taxon>Ostreida</taxon>
        <taxon>Ostreoidea</taxon>
        <taxon>Ostreidae</taxon>
        <taxon>Crassostrea</taxon>
    </lineage>
</organism>
<evidence type="ECO:0000313" key="10">
    <source>
        <dbReference type="Proteomes" id="UP000694844"/>
    </source>
</evidence>
<evidence type="ECO:0000259" key="9">
    <source>
        <dbReference type="SMART" id="SM00848"/>
    </source>
</evidence>
<dbReference type="SMART" id="SM00848">
    <property type="entry name" value="Inhibitor_I29"/>
    <property type="match status" value="1"/>
</dbReference>
<dbReference type="AlphaFoldDB" id="A0A8B8BTI3"/>
<dbReference type="SUPFAM" id="SSF54001">
    <property type="entry name" value="Cysteine proteinases"/>
    <property type="match status" value="1"/>
</dbReference>
<evidence type="ECO:0000256" key="2">
    <source>
        <dbReference type="ARBA" id="ARBA00022670"/>
    </source>
</evidence>
<evidence type="ECO:0000259" key="8">
    <source>
        <dbReference type="SMART" id="SM00645"/>
    </source>
</evidence>
<dbReference type="GeneID" id="111113025"/>
<comment type="similarity">
    <text evidence="1">Belongs to the peptidase C1 family.</text>
</comment>
<dbReference type="PRINTS" id="PR00705">
    <property type="entry name" value="PAPAIN"/>
</dbReference>
<evidence type="ECO:0000256" key="1">
    <source>
        <dbReference type="ARBA" id="ARBA00008455"/>
    </source>
</evidence>
<dbReference type="PROSITE" id="PS00640">
    <property type="entry name" value="THIOL_PROTEASE_ASN"/>
    <property type="match status" value="1"/>
</dbReference>
<dbReference type="KEGG" id="cvn:111113025"/>
<reference evidence="11" key="1">
    <citation type="submission" date="2025-08" db="UniProtKB">
        <authorList>
            <consortium name="RefSeq"/>
        </authorList>
    </citation>
    <scope>IDENTIFICATION</scope>
    <source>
        <tissue evidence="11">Whole sample</tissue>
    </source>
</reference>
<dbReference type="FunFam" id="3.90.70.10:FF:000006">
    <property type="entry name" value="Cathepsin S"/>
    <property type="match status" value="1"/>
</dbReference>
<evidence type="ECO:0000256" key="6">
    <source>
        <dbReference type="ARBA" id="ARBA00023157"/>
    </source>
</evidence>
<dbReference type="InterPro" id="IPR000169">
    <property type="entry name" value="Pept_cys_AS"/>
</dbReference>
<keyword evidence="4" id="KW-0788">Thiol protease</keyword>
<dbReference type="Pfam" id="PF00112">
    <property type="entry name" value="Peptidase_C1"/>
    <property type="match status" value="1"/>
</dbReference>
<dbReference type="GO" id="GO:0006508">
    <property type="term" value="P:proteolysis"/>
    <property type="evidence" value="ECO:0007669"/>
    <property type="project" value="UniProtKB-KW"/>
</dbReference>
<keyword evidence="10" id="KW-1185">Reference proteome</keyword>
<evidence type="ECO:0000256" key="4">
    <source>
        <dbReference type="ARBA" id="ARBA00022807"/>
    </source>
</evidence>
<dbReference type="InterPro" id="IPR038765">
    <property type="entry name" value="Papain-like_cys_pep_sf"/>
</dbReference>
<dbReference type="InterPro" id="IPR039417">
    <property type="entry name" value="Peptidase_C1A_papain-like"/>
</dbReference>